<protein>
    <submittedName>
        <fullName evidence="2">Putative Regulator of Vps4 activity in the MVB pathway protein</fullName>
    </submittedName>
</protein>
<evidence type="ECO:0000313" key="2">
    <source>
        <dbReference type="EMBL" id="KAF5749920.1"/>
    </source>
</evidence>
<proteinExistence type="inferred from homology"/>
<reference evidence="2 3" key="1">
    <citation type="journal article" date="2020" name="Nat. Commun.">
        <title>Genome of Tripterygium wilfordii and identification of cytochrome P450 involved in triptolide biosynthesis.</title>
        <authorList>
            <person name="Tu L."/>
            <person name="Su P."/>
            <person name="Zhang Z."/>
            <person name="Gao L."/>
            <person name="Wang J."/>
            <person name="Hu T."/>
            <person name="Zhou J."/>
            <person name="Zhang Y."/>
            <person name="Zhao Y."/>
            <person name="Liu Y."/>
            <person name="Song Y."/>
            <person name="Tong Y."/>
            <person name="Lu Y."/>
            <person name="Yang J."/>
            <person name="Xu C."/>
            <person name="Jia M."/>
            <person name="Peters R.J."/>
            <person name="Huang L."/>
            <person name="Gao W."/>
        </authorList>
    </citation>
    <scope>NUCLEOTIDE SEQUENCE [LARGE SCALE GENOMIC DNA]</scope>
    <source>
        <strain evidence="3">cv. XIE 37</strain>
        <tissue evidence="2">Leaf</tissue>
    </source>
</reference>
<keyword evidence="3" id="KW-1185">Reference proteome</keyword>
<gene>
    <name evidence="2" type="ORF">HS088_TW03G00247</name>
</gene>
<name>A0A7J7DU80_TRIWF</name>
<dbReference type="InterPro" id="IPR042277">
    <property type="entry name" value="IST1-like"/>
</dbReference>
<dbReference type="InterPro" id="IPR005061">
    <property type="entry name" value="Ist1"/>
</dbReference>
<dbReference type="GO" id="GO:0015031">
    <property type="term" value="P:protein transport"/>
    <property type="evidence" value="ECO:0007669"/>
    <property type="project" value="InterPro"/>
</dbReference>
<comment type="similarity">
    <text evidence="1">Belongs to the IST1 family.</text>
</comment>
<dbReference type="Proteomes" id="UP000593562">
    <property type="component" value="Unassembled WGS sequence"/>
</dbReference>
<dbReference type="AlphaFoldDB" id="A0A7J7DU80"/>
<dbReference type="PANTHER" id="PTHR12161:SF16">
    <property type="entry name" value="REGULATOR OF VPS4 ACTIVITY IN THE MVB PATHWAY PROTEIN"/>
    <property type="match status" value="1"/>
</dbReference>
<evidence type="ECO:0000313" key="3">
    <source>
        <dbReference type="Proteomes" id="UP000593562"/>
    </source>
</evidence>
<dbReference type="PANTHER" id="PTHR12161">
    <property type="entry name" value="IST1 FAMILY MEMBER"/>
    <property type="match status" value="1"/>
</dbReference>
<dbReference type="InParanoid" id="A0A7J7DU80"/>
<accession>A0A7J7DU80</accession>
<dbReference type="Pfam" id="PF03398">
    <property type="entry name" value="Ist1"/>
    <property type="match status" value="1"/>
</dbReference>
<comment type="caution">
    <text evidence="2">The sequence shown here is derived from an EMBL/GenBank/DDBJ whole genome shotgun (WGS) entry which is preliminary data.</text>
</comment>
<sequence length="134" mass="15330">MDALLGRDSRASKFKSLAKLTISRIAVLRNQHRARFSYARSDVVELLRLGRQQSALLRVEHVIKEQNTLDVFVLIEKYCQLLLETMIQKLSSRQPSLETRWKVLMKIASENGLTLHLEDDSPLAPKVGYLALLD</sequence>
<dbReference type="Gene3D" id="1.20.1260.60">
    <property type="entry name" value="Vacuolar protein sorting-associated protein Ist1"/>
    <property type="match status" value="1"/>
</dbReference>
<dbReference type="EMBL" id="JAAARO010000003">
    <property type="protein sequence ID" value="KAF5749920.1"/>
    <property type="molecule type" value="Genomic_DNA"/>
</dbReference>
<organism evidence="2 3">
    <name type="scientific">Tripterygium wilfordii</name>
    <name type="common">Thunder God vine</name>
    <dbReference type="NCBI Taxonomy" id="458696"/>
    <lineage>
        <taxon>Eukaryota</taxon>
        <taxon>Viridiplantae</taxon>
        <taxon>Streptophyta</taxon>
        <taxon>Embryophyta</taxon>
        <taxon>Tracheophyta</taxon>
        <taxon>Spermatophyta</taxon>
        <taxon>Magnoliopsida</taxon>
        <taxon>eudicotyledons</taxon>
        <taxon>Gunneridae</taxon>
        <taxon>Pentapetalae</taxon>
        <taxon>rosids</taxon>
        <taxon>fabids</taxon>
        <taxon>Celastrales</taxon>
        <taxon>Celastraceae</taxon>
        <taxon>Tripterygium</taxon>
    </lineage>
</organism>
<evidence type="ECO:0000256" key="1">
    <source>
        <dbReference type="ARBA" id="ARBA00005536"/>
    </source>
</evidence>